<comment type="caution">
    <text evidence="1">The sequence shown here is derived from an EMBL/GenBank/DDBJ whole genome shotgun (WGS) entry which is preliminary data.</text>
</comment>
<dbReference type="AlphaFoldDB" id="A0AAD7IAL9"/>
<evidence type="ECO:0000313" key="1">
    <source>
        <dbReference type="EMBL" id="KAJ7738788.1"/>
    </source>
</evidence>
<name>A0AAD7IAL9_9AGAR</name>
<keyword evidence="2" id="KW-1185">Reference proteome</keyword>
<gene>
    <name evidence="1" type="ORF">B0H16DRAFT_1569782</name>
</gene>
<reference evidence="1" key="1">
    <citation type="submission" date="2023-03" db="EMBL/GenBank/DDBJ databases">
        <title>Massive genome expansion in bonnet fungi (Mycena s.s.) driven by repeated elements and novel gene families across ecological guilds.</title>
        <authorList>
            <consortium name="Lawrence Berkeley National Laboratory"/>
            <person name="Harder C.B."/>
            <person name="Miyauchi S."/>
            <person name="Viragh M."/>
            <person name="Kuo A."/>
            <person name="Thoen E."/>
            <person name="Andreopoulos B."/>
            <person name="Lu D."/>
            <person name="Skrede I."/>
            <person name="Drula E."/>
            <person name="Henrissat B."/>
            <person name="Morin E."/>
            <person name="Kohler A."/>
            <person name="Barry K."/>
            <person name="LaButti K."/>
            <person name="Morin E."/>
            <person name="Salamov A."/>
            <person name="Lipzen A."/>
            <person name="Mereny Z."/>
            <person name="Hegedus B."/>
            <person name="Baldrian P."/>
            <person name="Stursova M."/>
            <person name="Weitz H."/>
            <person name="Taylor A."/>
            <person name="Grigoriev I.V."/>
            <person name="Nagy L.G."/>
            <person name="Martin F."/>
            <person name="Kauserud H."/>
        </authorList>
    </citation>
    <scope>NUCLEOTIDE SEQUENCE</scope>
    <source>
        <strain evidence="1">CBHHK182m</strain>
    </source>
</reference>
<dbReference type="EMBL" id="JARKIB010000110">
    <property type="protein sequence ID" value="KAJ7738788.1"/>
    <property type="molecule type" value="Genomic_DNA"/>
</dbReference>
<accession>A0AAD7IAL9</accession>
<organism evidence="1 2">
    <name type="scientific">Mycena metata</name>
    <dbReference type="NCBI Taxonomy" id="1033252"/>
    <lineage>
        <taxon>Eukaryota</taxon>
        <taxon>Fungi</taxon>
        <taxon>Dikarya</taxon>
        <taxon>Basidiomycota</taxon>
        <taxon>Agaricomycotina</taxon>
        <taxon>Agaricomycetes</taxon>
        <taxon>Agaricomycetidae</taxon>
        <taxon>Agaricales</taxon>
        <taxon>Marasmiineae</taxon>
        <taxon>Mycenaceae</taxon>
        <taxon>Mycena</taxon>
    </lineage>
</organism>
<dbReference type="Proteomes" id="UP001215598">
    <property type="component" value="Unassembled WGS sequence"/>
</dbReference>
<sequence length="81" mass="8967">MSTVSGEATHRIPRTSCLVLCSLVVRTFSTEHGASARPNLSDPWWDRTQSINLASKHKALPIPRVRASVSSVNLIPSMRRK</sequence>
<protein>
    <submittedName>
        <fullName evidence="1">Uncharacterized protein</fullName>
    </submittedName>
</protein>
<evidence type="ECO:0000313" key="2">
    <source>
        <dbReference type="Proteomes" id="UP001215598"/>
    </source>
</evidence>
<proteinExistence type="predicted"/>